<name>A0A8S5SVM7_9CAUD</name>
<organism evidence="2">
    <name type="scientific">Myoviridae sp. ctBTH15</name>
    <dbReference type="NCBI Taxonomy" id="2827666"/>
    <lineage>
        <taxon>Viruses</taxon>
        <taxon>Duplodnaviria</taxon>
        <taxon>Heunggongvirae</taxon>
        <taxon>Uroviricota</taxon>
        <taxon>Caudoviricetes</taxon>
    </lineage>
</organism>
<dbReference type="InterPro" id="IPR054075">
    <property type="entry name" value="Gp53-like_C"/>
</dbReference>
<reference evidence="2" key="1">
    <citation type="journal article" date="2021" name="Proc. Natl. Acad. Sci. U.S.A.">
        <title>A Catalog of Tens of Thousands of Viruses from Human Metagenomes Reveals Hidden Associations with Chronic Diseases.</title>
        <authorList>
            <person name="Tisza M.J."/>
            <person name="Buck C.B."/>
        </authorList>
    </citation>
    <scope>NUCLEOTIDE SEQUENCE</scope>
    <source>
        <strain evidence="2">CtBTH15</strain>
    </source>
</reference>
<dbReference type="Gene3D" id="2.60.40.3940">
    <property type="match status" value="1"/>
</dbReference>
<proteinExistence type="predicted"/>
<dbReference type="InterPro" id="IPR037221">
    <property type="entry name" value="H-type_lectin_dom_sf"/>
</dbReference>
<accession>A0A8S5SVM7</accession>
<evidence type="ECO:0000259" key="1">
    <source>
        <dbReference type="Pfam" id="PF21882"/>
    </source>
</evidence>
<sequence length="152" mass="16255">MGFVDRSSQFPNRVTLTPVDGQANTYDMTPAEGEVYQEGTPLDAENLTTEVQNAVADALNGVTVDAAGNLIAPNIQAGKGSCPIKKANTNYSVTVQFPVPFTIAPYVVVTPTADAPNSTEWCISSVTQTGFTYRARRTGAWPSAFHWIAIGR</sequence>
<evidence type="ECO:0000313" key="2">
    <source>
        <dbReference type="EMBL" id="DAF55057.1"/>
    </source>
</evidence>
<dbReference type="Pfam" id="PF21882">
    <property type="entry name" value="Gp53-like_C"/>
    <property type="match status" value="1"/>
</dbReference>
<protein>
    <submittedName>
        <fullName evidence="2">Putative tail fiber protein</fullName>
    </submittedName>
</protein>
<feature type="domain" description="Putative tail fiber protein gp53-like C-terminal" evidence="1">
    <location>
        <begin position="86"/>
        <end position="152"/>
    </location>
</feature>
<dbReference type="SUPFAM" id="SSF141086">
    <property type="entry name" value="Agglutinin HPA-like"/>
    <property type="match status" value="1"/>
</dbReference>
<dbReference type="EMBL" id="BK032685">
    <property type="protein sequence ID" value="DAF55057.1"/>
    <property type="molecule type" value="Genomic_DNA"/>
</dbReference>